<dbReference type="PANTHER" id="PTHR37841:SF1">
    <property type="entry name" value="DUF3298 DOMAIN-CONTAINING PROTEIN"/>
    <property type="match status" value="1"/>
</dbReference>
<reference evidence="2" key="1">
    <citation type="submission" date="2022-02" db="EMBL/GenBank/DDBJ databases">
        <title>Halalkalibacter sp. nov. isolated from Lonar Lake, India.</title>
        <authorList>
            <person name="Joshi A."/>
            <person name="Thite S."/>
            <person name="Lodha T."/>
        </authorList>
    </citation>
    <scope>NUCLEOTIDE SEQUENCE</scope>
    <source>
        <strain evidence="2">MEB205</strain>
    </source>
</reference>
<evidence type="ECO:0000313" key="2">
    <source>
        <dbReference type="EMBL" id="MCL7746857.1"/>
    </source>
</evidence>
<feature type="domain" description="DUF3298" evidence="1">
    <location>
        <begin position="483"/>
        <end position="556"/>
    </location>
</feature>
<dbReference type="InterPro" id="IPR037126">
    <property type="entry name" value="PdaC/RsiV-like_sf"/>
</dbReference>
<dbReference type="InterPro" id="IPR021729">
    <property type="entry name" value="DUF3298"/>
</dbReference>
<dbReference type="Pfam" id="PF11738">
    <property type="entry name" value="DUF3298"/>
    <property type="match status" value="1"/>
</dbReference>
<keyword evidence="3" id="KW-1185">Reference proteome</keyword>
<dbReference type="SUPFAM" id="SSF69360">
    <property type="entry name" value="Cell wall binding repeat"/>
    <property type="match status" value="1"/>
</dbReference>
<sequence length="575" mass="65134">MKINPQLRRVSPLLPAYINIKEGKRWGYINTSGQFIIQPQYEEADDFQQNGLAIARTNGKAGMIDQTGQFVIPPKYDSILPFTEGRAVVIDDDGYKVMNEAGQELTKRAYGLIMPYQDQRAVFADTSNVRFLYGYLDERGNERIPLQFETATDFKDGKALVKINENEYALINRNGETLQTYPYSSMMSYSEGLIAFSKTFQDKWGYVDEQGRIVIQPQYTYASPFRDGRAVINMAEGIENKYGLIDKNATLLIPPAYNDLTQLGEQRVAVGMARDPERPFAGSQYGIATTAGGILSDFLYDSVSEYQKGLSSATAGQTTFFIKQSGKRAPSLPIIPGVGTVRLVGGIIQANVDHSLAYYDQTGRPIYQPNTSFPLDDQYRIQIRKYSPNKDYLVYYPKVEGMANLEAQKQVNLTLQQKSKIVPIPPTQLDFGYYGEFSVSFFQRNLLVLKLEGYEYPFGAAHGMPYQVHVPIDLKTGTIYELKDLFKPDSDYVKVISDIIEKQIQAEPQHYFPDQYKGIQPDQPFYVDENSLTIYFEPYEIAAYAFGFPSFTIPFKEIMELIDVDGAFWRAFRGG</sequence>
<accession>A0A9X2A082</accession>
<dbReference type="EMBL" id="JAKRYL010000005">
    <property type="protein sequence ID" value="MCL7746857.1"/>
    <property type="molecule type" value="Genomic_DNA"/>
</dbReference>
<proteinExistence type="predicted"/>
<dbReference type="Gene3D" id="3.90.640.20">
    <property type="entry name" value="Heat-shock cognate protein, ATPase"/>
    <property type="match status" value="1"/>
</dbReference>
<name>A0A9X2A082_9BACI</name>
<dbReference type="PANTHER" id="PTHR37841">
    <property type="entry name" value="GLR2918 PROTEIN"/>
    <property type="match status" value="1"/>
</dbReference>
<dbReference type="InterPro" id="IPR032774">
    <property type="entry name" value="WG_beta_rep"/>
</dbReference>
<organism evidence="2 3">
    <name type="scientific">Halalkalibacter alkaliphilus</name>
    <dbReference type="NCBI Taxonomy" id="2917993"/>
    <lineage>
        <taxon>Bacteria</taxon>
        <taxon>Bacillati</taxon>
        <taxon>Bacillota</taxon>
        <taxon>Bacilli</taxon>
        <taxon>Bacillales</taxon>
        <taxon>Bacillaceae</taxon>
        <taxon>Halalkalibacter</taxon>
    </lineage>
</organism>
<evidence type="ECO:0000259" key="1">
    <source>
        <dbReference type="Pfam" id="PF11738"/>
    </source>
</evidence>
<dbReference type="Pfam" id="PF14903">
    <property type="entry name" value="WG_beta_rep"/>
    <property type="match status" value="5"/>
</dbReference>
<protein>
    <submittedName>
        <fullName evidence="2">WG repeat-containing protein</fullName>
    </submittedName>
</protein>
<dbReference type="Proteomes" id="UP001139150">
    <property type="component" value="Unassembled WGS sequence"/>
</dbReference>
<gene>
    <name evidence="2" type="ORF">MF646_06945</name>
</gene>
<dbReference type="RefSeq" id="WP_250095765.1">
    <property type="nucleotide sequence ID" value="NZ_JAKRYL010000005.1"/>
</dbReference>
<evidence type="ECO:0000313" key="3">
    <source>
        <dbReference type="Proteomes" id="UP001139150"/>
    </source>
</evidence>
<comment type="caution">
    <text evidence="2">The sequence shown here is derived from an EMBL/GenBank/DDBJ whole genome shotgun (WGS) entry which is preliminary data.</text>
</comment>
<dbReference type="AlphaFoldDB" id="A0A9X2A082"/>